<dbReference type="Pfam" id="PF10531">
    <property type="entry name" value="SLBB"/>
    <property type="match status" value="1"/>
</dbReference>
<name>A0ABV0K7C7_9CYAN</name>
<dbReference type="Pfam" id="PF02563">
    <property type="entry name" value="Poly_export"/>
    <property type="match status" value="1"/>
</dbReference>
<keyword evidence="1 2" id="KW-0732">Signal</keyword>
<keyword evidence="6" id="KW-1185">Reference proteome</keyword>
<feature type="domain" description="Polysaccharide export protein N-terminal" evidence="3">
    <location>
        <begin position="62"/>
        <end position="136"/>
    </location>
</feature>
<accession>A0ABV0K7C7</accession>
<organism evidence="5 6">
    <name type="scientific">Leptolyngbya subtilissima DQ-A4</name>
    <dbReference type="NCBI Taxonomy" id="2933933"/>
    <lineage>
        <taxon>Bacteria</taxon>
        <taxon>Bacillati</taxon>
        <taxon>Cyanobacteriota</taxon>
        <taxon>Cyanophyceae</taxon>
        <taxon>Leptolyngbyales</taxon>
        <taxon>Leptolyngbyaceae</taxon>
        <taxon>Leptolyngbya group</taxon>
        <taxon>Leptolyngbya</taxon>
    </lineage>
</organism>
<reference evidence="5 6" key="1">
    <citation type="submission" date="2022-04" db="EMBL/GenBank/DDBJ databases">
        <title>Positive selection, recombination, and allopatry shape intraspecific diversity of widespread and dominant cyanobacteria.</title>
        <authorList>
            <person name="Wei J."/>
            <person name="Shu W."/>
            <person name="Hu C."/>
        </authorList>
    </citation>
    <scope>NUCLEOTIDE SEQUENCE [LARGE SCALE GENOMIC DNA]</scope>
    <source>
        <strain evidence="5 6">DQ-A4</strain>
    </source>
</reference>
<evidence type="ECO:0000313" key="5">
    <source>
        <dbReference type="EMBL" id="MEP0948638.1"/>
    </source>
</evidence>
<dbReference type="PANTHER" id="PTHR33619">
    <property type="entry name" value="POLYSACCHARIDE EXPORT PROTEIN GFCE-RELATED"/>
    <property type="match status" value="1"/>
</dbReference>
<dbReference type="PANTHER" id="PTHR33619:SF3">
    <property type="entry name" value="POLYSACCHARIDE EXPORT PROTEIN GFCE-RELATED"/>
    <property type="match status" value="1"/>
</dbReference>
<dbReference type="Gene3D" id="3.10.560.10">
    <property type="entry name" value="Outer membrane lipoprotein wza domain like"/>
    <property type="match status" value="2"/>
</dbReference>
<evidence type="ECO:0000259" key="4">
    <source>
        <dbReference type="Pfam" id="PF10531"/>
    </source>
</evidence>
<dbReference type="InterPro" id="IPR049712">
    <property type="entry name" value="Poly_export"/>
</dbReference>
<dbReference type="EMBL" id="JAMPKX010000008">
    <property type="protein sequence ID" value="MEP0948638.1"/>
    <property type="molecule type" value="Genomic_DNA"/>
</dbReference>
<gene>
    <name evidence="5" type="ORF">NC992_17270</name>
</gene>
<evidence type="ECO:0000259" key="3">
    <source>
        <dbReference type="Pfam" id="PF02563"/>
    </source>
</evidence>
<dbReference type="RefSeq" id="WP_190706252.1">
    <property type="nucleotide sequence ID" value="NZ_JAMPKX010000008.1"/>
</dbReference>
<proteinExistence type="predicted"/>
<feature type="domain" description="Soluble ligand binding" evidence="4">
    <location>
        <begin position="268"/>
        <end position="318"/>
    </location>
</feature>
<dbReference type="InterPro" id="IPR019554">
    <property type="entry name" value="Soluble_ligand-bd"/>
</dbReference>
<evidence type="ECO:0000256" key="1">
    <source>
        <dbReference type="ARBA" id="ARBA00022729"/>
    </source>
</evidence>
<feature type="chain" id="PRO_5045177710" evidence="2">
    <location>
        <begin position="31"/>
        <end position="383"/>
    </location>
</feature>
<evidence type="ECO:0000256" key="2">
    <source>
        <dbReference type="SAM" id="SignalP"/>
    </source>
</evidence>
<sequence length="383" mass="40041">MKLDRLSIALISLSATLAHSCLWSLGAANAQQSVEFSSPTESVNAQQSTEFNSPTIELPTSQAPGNYILGAGDQIAIEVFGYEEFTGSRVVLPDGTMPFPFLGSIQAAGKTVDNLSEEITQGLNAYLVNPVVNVSLTALRPVVVDVAGEVYRPGPVQLSSLTSAETQLDVNARITAATTTPTLSSALVAAGGIRRTADIRSVIVRRQLSNGQAQDISVNLWDAISSGGQGNNLVLRDGDSIFVPKAQPGAEIDPSLVASSSIAPDNVRVRVIGDGVVQPGEVQIQPNSSVAGAIAAAGGPNSDAALGEVRLVRLSETGQVEEQKVDLSSLVDNYQVQDGDVILVPKKGYLVGIDTINRALTPILAPLGGIFNILDVFNIFNDD</sequence>
<feature type="signal peptide" evidence="2">
    <location>
        <begin position="1"/>
        <end position="30"/>
    </location>
</feature>
<dbReference type="Proteomes" id="UP001482513">
    <property type="component" value="Unassembled WGS sequence"/>
</dbReference>
<evidence type="ECO:0000313" key="6">
    <source>
        <dbReference type="Proteomes" id="UP001482513"/>
    </source>
</evidence>
<dbReference type="InterPro" id="IPR003715">
    <property type="entry name" value="Poly_export_N"/>
</dbReference>
<protein>
    <submittedName>
        <fullName evidence="5">Polysaccharide export protein</fullName>
    </submittedName>
</protein>
<comment type="caution">
    <text evidence="5">The sequence shown here is derived from an EMBL/GenBank/DDBJ whole genome shotgun (WGS) entry which is preliminary data.</text>
</comment>